<feature type="compositionally biased region" description="Polar residues" evidence="2">
    <location>
        <begin position="147"/>
        <end position="166"/>
    </location>
</feature>
<dbReference type="InterPro" id="IPR007060">
    <property type="entry name" value="FtsL/DivIC"/>
</dbReference>
<feature type="coiled-coil region" evidence="1">
    <location>
        <begin position="81"/>
        <end position="115"/>
    </location>
</feature>
<sequence>MIRRTGAQKNVPLDDAARRRAERTALAGNIRRGRASGGSSARAQAPRRRGRDKGAFTGRLVILLGLLLFCFVLIAPQMKVYVKQRQEVADIQADIAAQKAEKQRLTNEVARYNDDAYIRQQARDRLFMVMPGETRYMVVGELPGQDQAVSGSADSQSQLSWSQSYTDALRQAAR</sequence>
<feature type="region of interest" description="Disordered" evidence="2">
    <location>
        <begin position="24"/>
        <end position="50"/>
    </location>
</feature>
<comment type="caution">
    <text evidence="4">The sequence shown here is derived from an EMBL/GenBank/DDBJ whole genome shotgun (WGS) entry which is preliminary data.</text>
</comment>
<protein>
    <submittedName>
        <fullName evidence="4">Cell division protein FtsB</fullName>
    </submittedName>
</protein>
<evidence type="ECO:0000256" key="2">
    <source>
        <dbReference type="SAM" id="MobiDB-lite"/>
    </source>
</evidence>
<dbReference type="Proteomes" id="UP001247307">
    <property type="component" value="Unassembled WGS sequence"/>
</dbReference>
<keyword evidence="1" id="KW-0175">Coiled coil</keyword>
<dbReference type="AlphaFoldDB" id="A0AAE4C7Q4"/>
<keyword evidence="5" id="KW-1185">Reference proteome</keyword>
<feature type="transmembrane region" description="Helical" evidence="3">
    <location>
        <begin position="56"/>
        <end position="75"/>
    </location>
</feature>
<evidence type="ECO:0000256" key="3">
    <source>
        <dbReference type="SAM" id="Phobius"/>
    </source>
</evidence>
<evidence type="ECO:0000313" key="5">
    <source>
        <dbReference type="Proteomes" id="UP001247307"/>
    </source>
</evidence>
<reference evidence="4" key="1">
    <citation type="submission" date="2023-07" db="EMBL/GenBank/DDBJ databases">
        <title>Sequencing the genomes of 1000 actinobacteria strains.</title>
        <authorList>
            <person name="Klenk H.-P."/>
        </authorList>
    </citation>
    <scope>NUCLEOTIDE SEQUENCE</scope>
    <source>
        <strain evidence="4">DSM 13988</strain>
    </source>
</reference>
<gene>
    <name evidence="4" type="ORF">J2S35_000595</name>
</gene>
<accession>A0AAE4C7Q4</accession>
<keyword evidence="3" id="KW-0812">Transmembrane</keyword>
<keyword evidence="3" id="KW-1133">Transmembrane helix</keyword>
<evidence type="ECO:0000256" key="1">
    <source>
        <dbReference type="SAM" id="Coils"/>
    </source>
</evidence>
<name>A0AAE4C7Q4_9MICC</name>
<keyword evidence="4" id="KW-0132">Cell division</keyword>
<proteinExistence type="predicted"/>
<dbReference type="GO" id="GO:0051301">
    <property type="term" value="P:cell division"/>
    <property type="evidence" value="ECO:0007669"/>
    <property type="project" value="UniProtKB-KW"/>
</dbReference>
<feature type="region of interest" description="Disordered" evidence="2">
    <location>
        <begin position="147"/>
        <end position="174"/>
    </location>
</feature>
<evidence type="ECO:0000313" key="4">
    <source>
        <dbReference type="EMBL" id="MDR6891655.1"/>
    </source>
</evidence>
<keyword evidence="3" id="KW-0472">Membrane</keyword>
<dbReference type="RefSeq" id="WP_309849668.1">
    <property type="nucleotide sequence ID" value="NZ_BAAAIU010000045.1"/>
</dbReference>
<organism evidence="4 5">
    <name type="scientific">Falsarthrobacter nasiphocae</name>
    <dbReference type="NCBI Taxonomy" id="189863"/>
    <lineage>
        <taxon>Bacteria</taxon>
        <taxon>Bacillati</taxon>
        <taxon>Actinomycetota</taxon>
        <taxon>Actinomycetes</taxon>
        <taxon>Micrococcales</taxon>
        <taxon>Micrococcaceae</taxon>
        <taxon>Falsarthrobacter</taxon>
    </lineage>
</organism>
<dbReference type="EMBL" id="JAVDUI010000001">
    <property type="protein sequence ID" value="MDR6891655.1"/>
    <property type="molecule type" value="Genomic_DNA"/>
</dbReference>
<dbReference type="Pfam" id="PF04977">
    <property type="entry name" value="DivIC"/>
    <property type="match status" value="1"/>
</dbReference>
<keyword evidence="4" id="KW-0131">Cell cycle</keyword>